<protein>
    <submittedName>
        <fullName evidence="3">Uncharacterized protein</fullName>
    </submittedName>
</protein>
<feature type="compositionally biased region" description="Polar residues" evidence="1">
    <location>
        <begin position="1"/>
        <end position="17"/>
    </location>
</feature>
<keyword evidence="2" id="KW-0812">Transmembrane</keyword>
<evidence type="ECO:0000256" key="1">
    <source>
        <dbReference type="SAM" id="MobiDB-lite"/>
    </source>
</evidence>
<dbReference type="EMBL" id="JAYKXP010000003">
    <property type="protein sequence ID" value="KAK7060509.1"/>
    <property type="molecule type" value="Genomic_DNA"/>
</dbReference>
<keyword evidence="2" id="KW-0472">Membrane</keyword>
<organism evidence="3 4">
    <name type="scientific">Paramarasmius palmivorus</name>
    <dbReference type="NCBI Taxonomy" id="297713"/>
    <lineage>
        <taxon>Eukaryota</taxon>
        <taxon>Fungi</taxon>
        <taxon>Dikarya</taxon>
        <taxon>Basidiomycota</taxon>
        <taxon>Agaricomycotina</taxon>
        <taxon>Agaricomycetes</taxon>
        <taxon>Agaricomycetidae</taxon>
        <taxon>Agaricales</taxon>
        <taxon>Marasmiineae</taxon>
        <taxon>Marasmiaceae</taxon>
        <taxon>Paramarasmius</taxon>
    </lineage>
</organism>
<dbReference type="Proteomes" id="UP001383192">
    <property type="component" value="Unassembled WGS sequence"/>
</dbReference>
<feature type="region of interest" description="Disordered" evidence="1">
    <location>
        <begin position="1"/>
        <end position="33"/>
    </location>
</feature>
<feature type="region of interest" description="Disordered" evidence="1">
    <location>
        <begin position="127"/>
        <end position="157"/>
    </location>
</feature>
<feature type="transmembrane region" description="Helical" evidence="2">
    <location>
        <begin position="163"/>
        <end position="186"/>
    </location>
</feature>
<evidence type="ECO:0000256" key="2">
    <source>
        <dbReference type="SAM" id="Phobius"/>
    </source>
</evidence>
<sequence>MSFQTILNDDPQINYSKTPPWDPMSPGSTKQQGAKANCTFNGNQGINVKVYGTGTVSPKGNTPSASFFLDTCAPPIYQWSLDTKSLHEQLMYECVITSGGEHFLEIDVTSANNFRMFSLHRIELGGPVNPPEPYGDETATISPPTSSSSPSESPENKNSDVNIGGIVGGVIACLVVLASLLAFILYRKRQLERRRSSRHITPFMASTMSDVPDTPLPTHAAIPSSPPRIHSPPIGRDRSPAILEDELPPPFTAGNSRDIARHGSMYKPRRSVESLPPTEYGYGGGLREWSSENRQSPLR</sequence>
<keyword evidence="4" id="KW-1185">Reference proteome</keyword>
<evidence type="ECO:0000313" key="4">
    <source>
        <dbReference type="Proteomes" id="UP001383192"/>
    </source>
</evidence>
<feature type="compositionally biased region" description="Low complexity" evidence="1">
    <location>
        <begin position="142"/>
        <end position="153"/>
    </location>
</feature>
<name>A0AAW0E960_9AGAR</name>
<proteinExistence type="predicted"/>
<evidence type="ECO:0000313" key="3">
    <source>
        <dbReference type="EMBL" id="KAK7060509.1"/>
    </source>
</evidence>
<accession>A0AAW0E960</accession>
<comment type="caution">
    <text evidence="3">The sequence shown here is derived from an EMBL/GenBank/DDBJ whole genome shotgun (WGS) entry which is preliminary data.</text>
</comment>
<keyword evidence="2" id="KW-1133">Transmembrane helix</keyword>
<dbReference type="AlphaFoldDB" id="A0AAW0E960"/>
<reference evidence="3 4" key="1">
    <citation type="submission" date="2024-01" db="EMBL/GenBank/DDBJ databases">
        <title>A draft genome for a cacao thread blight-causing isolate of Paramarasmius palmivorus.</title>
        <authorList>
            <person name="Baruah I.K."/>
            <person name="Bukari Y."/>
            <person name="Amoako-Attah I."/>
            <person name="Meinhardt L.W."/>
            <person name="Bailey B.A."/>
            <person name="Cohen S.P."/>
        </authorList>
    </citation>
    <scope>NUCLEOTIDE SEQUENCE [LARGE SCALE GENOMIC DNA]</scope>
    <source>
        <strain evidence="3 4">GH-12</strain>
    </source>
</reference>
<gene>
    <name evidence="3" type="ORF">VNI00_001274</name>
</gene>
<feature type="region of interest" description="Disordered" evidence="1">
    <location>
        <begin position="247"/>
        <end position="299"/>
    </location>
</feature>